<dbReference type="InterPro" id="IPR017867">
    <property type="entry name" value="Tyr_phospatase_low_mol_wt"/>
</dbReference>
<dbReference type="PRINTS" id="PR00719">
    <property type="entry name" value="LMWPTPASE"/>
</dbReference>
<dbReference type="AlphaFoldDB" id="A0A4Y3UPF3"/>
<sequence>MEGSRENPSGEEAVTAWERHNGVVPRSDSPYRVAFVCTGNICRSPMAEIVFRDFAERAGLGSHVVSTSSGTGDWHVGERADVRTIEALHRRGYDGERHRARQFTLEDFDRNDLIVALDRSHERILSSWARTPDDADKLALLMAFDETAGGTVDVPDPYYAGPGMFDDVLAMIESASRALFRQLEPAIRPNI</sequence>
<comment type="similarity">
    <text evidence="1">Belongs to the low molecular weight phosphotyrosine protein phosphatase family.</text>
</comment>
<evidence type="ECO:0000259" key="6">
    <source>
        <dbReference type="SMART" id="SM00226"/>
    </source>
</evidence>
<protein>
    <recommendedName>
        <fullName evidence="2">protein-tyrosine-phosphatase</fullName>
        <ecNumber evidence="2">3.1.3.48</ecNumber>
    </recommendedName>
</protein>
<dbReference type="CDD" id="cd16343">
    <property type="entry name" value="LMWPTP"/>
    <property type="match status" value="1"/>
</dbReference>
<evidence type="ECO:0000256" key="5">
    <source>
        <dbReference type="PIRSR" id="PIRSR617867-1"/>
    </source>
</evidence>
<dbReference type="EMBL" id="VFPS01000003">
    <property type="protein sequence ID" value="TQM97924.1"/>
    <property type="molecule type" value="Genomic_DNA"/>
</dbReference>
<dbReference type="PANTHER" id="PTHR11717:SF7">
    <property type="entry name" value="LOW MOLECULAR WEIGHT PHOSPHOTYROSINE PROTEIN PHOSPHATASE"/>
    <property type="match status" value="1"/>
</dbReference>
<feature type="active site" description="Proton donor" evidence="5">
    <location>
        <position position="156"/>
    </location>
</feature>
<evidence type="ECO:0000313" key="8">
    <source>
        <dbReference type="Proteomes" id="UP000319804"/>
    </source>
</evidence>
<evidence type="ECO:0000256" key="1">
    <source>
        <dbReference type="ARBA" id="ARBA00011063"/>
    </source>
</evidence>
<dbReference type="SUPFAM" id="SSF52788">
    <property type="entry name" value="Phosphotyrosine protein phosphatases I"/>
    <property type="match status" value="1"/>
</dbReference>
<evidence type="ECO:0000256" key="2">
    <source>
        <dbReference type="ARBA" id="ARBA00013064"/>
    </source>
</evidence>
<keyword evidence="4" id="KW-0904">Protein phosphatase</keyword>
<feature type="active site" evidence="5">
    <location>
        <position position="43"/>
    </location>
</feature>
<name>A0A4Y3UPF3_9MICO</name>
<evidence type="ECO:0000256" key="4">
    <source>
        <dbReference type="ARBA" id="ARBA00022912"/>
    </source>
</evidence>
<dbReference type="PANTHER" id="PTHR11717">
    <property type="entry name" value="LOW MOLECULAR WEIGHT PROTEIN TYROSINE PHOSPHATASE"/>
    <property type="match status" value="1"/>
</dbReference>
<proteinExistence type="inferred from homology"/>
<dbReference type="SMART" id="SM00226">
    <property type="entry name" value="LMWPc"/>
    <property type="match status" value="1"/>
</dbReference>
<evidence type="ECO:0000313" key="7">
    <source>
        <dbReference type="EMBL" id="TQM97924.1"/>
    </source>
</evidence>
<dbReference type="InterPro" id="IPR050438">
    <property type="entry name" value="LMW_PTPase"/>
</dbReference>
<accession>A0A4Y3UPF3</accession>
<evidence type="ECO:0000256" key="3">
    <source>
        <dbReference type="ARBA" id="ARBA00022801"/>
    </source>
</evidence>
<dbReference type="Proteomes" id="UP000319804">
    <property type="component" value="Unassembled WGS sequence"/>
</dbReference>
<dbReference type="GO" id="GO:0004725">
    <property type="term" value="F:protein tyrosine phosphatase activity"/>
    <property type="evidence" value="ECO:0007669"/>
    <property type="project" value="UniProtKB-EC"/>
</dbReference>
<dbReference type="RefSeq" id="WP_416778911.1">
    <property type="nucleotide sequence ID" value="NZ_JAQJCL010000045.1"/>
</dbReference>
<dbReference type="EC" id="3.1.3.48" evidence="2"/>
<organism evidence="7 8">
    <name type="scientific">Microbacterium lacticum</name>
    <dbReference type="NCBI Taxonomy" id="33885"/>
    <lineage>
        <taxon>Bacteria</taxon>
        <taxon>Bacillati</taxon>
        <taxon>Actinomycetota</taxon>
        <taxon>Actinomycetes</taxon>
        <taxon>Micrococcales</taxon>
        <taxon>Microbacteriaceae</taxon>
        <taxon>Microbacterium</taxon>
    </lineage>
</organism>
<keyword evidence="3" id="KW-0378">Hydrolase</keyword>
<comment type="caution">
    <text evidence="7">The sequence shown here is derived from an EMBL/GenBank/DDBJ whole genome shotgun (WGS) entry which is preliminary data.</text>
</comment>
<dbReference type="Pfam" id="PF01451">
    <property type="entry name" value="LMWPc"/>
    <property type="match status" value="1"/>
</dbReference>
<reference evidence="7 8" key="1">
    <citation type="submission" date="2019-06" db="EMBL/GenBank/DDBJ databases">
        <title>Sequencing the genomes of 1000 actinobacteria strains.</title>
        <authorList>
            <person name="Klenk H.-P."/>
        </authorList>
    </citation>
    <scope>NUCLEOTIDE SEQUENCE [LARGE SCALE GENOMIC DNA]</scope>
    <source>
        <strain evidence="7 8">DSM 20427</strain>
    </source>
</reference>
<keyword evidence="8" id="KW-1185">Reference proteome</keyword>
<dbReference type="InterPro" id="IPR036196">
    <property type="entry name" value="Ptyr_pPase_sf"/>
</dbReference>
<feature type="active site" description="Nucleophile" evidence="5">
    <location>
        <position position="37"/>
    </location>
</feature>
<dbReference type="InterPro" id="IPR023485">
    <property type="entry name" value="Ptyr_pPase"/>
</dbReference>
<feature type="domain" description="Phosphotyrosine protein phosphatase I" evidence="6">
    <location>
        <begin position="31"/>
        <end position="182"/>
    </location>
</feature>
<gene>
    <name evidence="7" type="ORF">FHX68_1932</name>
</gene>
<dbReference type="Gene3D" id="3.40.50.2300">
    <property type="match status" value="1"/>
</dbReference>